<comment type="subcellular location">
    <subcellularLocation>
        <location evidence="1">Membrane</location>
        <topology evidence="1">Multi-pass membrane protein</topology>
    </subcellularLocation>
</comment>
<proteinExistence type="inferred from homology"/>
<keyword evidence="8 12" id="KW-0406">Ion transport</keyword>
<evidence type="ECO:0000313" key="14">
    <source>
        <dbReference type="EMBL" id="GIX76669.1"/>
    </source>
</evidence>
<keyword evidence="7" id="KW-0915">Sodium</keyword>
<evidence type="ECO:0000256" key="5">
    <source>
        <dbReference type="ARBA" id="ARBA00022692"/>
    </source>
</evidence>
<organism evidence="14 15">
    <name type="scientific">Caerostris darwini</name>
    <dbReference type="NCBI Taxonomy" id="1538125"/>
    <lineage>
        <taxon>Eukaryota</taxon>
        <taxon>Metazoa</taxon>
        <taxon>Ecdysozoa</taxon>
        <taxon>Arthropoda</taxon>
        <taxon>Chelicerata</taxon>
        <taxon>Arachnida</taxon>
        <taxon>Araneae</taxon>
        <taxon>Araneomorphae</taxon>
        <taxon>Entelegynae</taxon>
        <taxon>Araneoidea</taxon>
        <taxon>Araneidae</taxon>
        <taxon>Caerostris</taxon>
    </lineage>
</organism>
<evidence type="ECO:0000256" key="12">
    <source>
        <dbReference type="RuleBase" id="RU000679"/>
    </source>
</evidence>
<protein>
    <submittedName>
        <fullName evidence="14">Uncharacterized protein</fullName>
    </submittedName>
</protein>
<dbReference type="PANTHER" id="PTHR11690">
    <property type="entry name" value="AMILORIDE-SENSITIVE SODIUM CHANNEL-RELATED"/>
    <property type="match status" value="1"/>
</dbReference>
<evidence type="ECO:0000256" key="13">
    <source>
        <dbReference type="SAM" id="Phobius"/>
    </source>
</evidence>
<keyword evidence="11 12" id="KW-0407">Ion channel</keyword>
<name>A0AAV4MXQ7_9ARAC</name>
<dbReference type="GO" id="GO:0005886">
    <property type="term" value="C:plasma membrane"/>
    <property type="evidence" value="ECO:0007669"/>
    <property type="project" value="TreeGrafter"/>
</dbReference>
<keyword evidence="4 12" id="KW-0894">Sodium channel</keyword>
<evidence type="ECO:0000256" key="11">
    <source>
        <dbReference type="ARBA" id="ARBA00023303"/>
    </source>
</evidence>
<evidence type="ECO:0000256" key="7">
    <source>
        <dbReference type="ARBA" id="ARBA00023053"/>
    </source>
</evidence>
<keyword evidence="15" id="KW-1185">Reference proteome</keyword>
<accession>A0AAV4MXQ7</accession>
<gene>
    <name evidence="14" type="primary">AVEN_118490_1</name>
    <name evidence="14" type="ORF">CDAR_575141</name>
</gene>
<dbReference type="PANTHER" id="PTHR11690:SF248">
    <property type="entry name" value="PICKPOCKET 17, ISOFORM A"/>
    <property type="match status" value="1"/>
</dbReference>
<evidence type="ECO:0000256" key="8">
    <source>
        <dbReference type="ARBA" id="ARBA00023065"/>
    </source>
</evidence>
<reference evidence="14 15" key="1">
    <citation type="submission" date="2021-06" db="EMBL/GenBank/DDBJ databases">
        <title>Caerostris darwini draft genome.</title>
        <authorList>
            <person name="Kono N."/>
            <person name="Arakawa K."/>
        </authorList>
    </citation>
    <scope>NUCLEOTIDE SEQUENCE [LARGE SCALE GENOMIC DNA]</scope>
</reference>
<comment type="similarity">
    <text evidence="2 12">Belongs to the amiloride-sensitive sodium channel (TC 1.A.6) family.</text>
</comment>
<feature type="transmembrane region" description="Helical" evidence="13">
    <location>
        <begin position="339"/>
        <end position="362"/>
    </location>
</feature>
<evidence type="ECO:0000256" key="9">
    <source>
        <dbReference type="ARBA" id="ARBA00023136"/>
    </source>
</evidence>
<evidence type="ECO:0000256" key="1">
    <source>
        <dbReference type="ARBA" id="ARBA00004141"/>
    </source>
</evidence>
<dbReference type="Gene3D" id="1.10.287.770">
    <property type="entry name" value="YojJ-like"/>
    <property type="match status" value="1"/>
</dbReference>
<keyword evidence="3 12" id="KW-0813">Transport</keyword>
<dbReference type="InterPro" id="IPR001873">
    <property type="entry name" value="ENaC"/>
</dbReference>
<dbReference type="GO" id="GO:0015280">
    <property type="term" value="F:ligand-gated sodium channel activity"/>
    <property type="evidence" value="ECO:0007669"/>
    <property type="project" value="TreeGrafter"/>
</dbReference>
<sequence length="390" mass="45056">MELHLKPPQESWSRRQSLVMLQESSLTAVSNIVSTKDNSRRVFKVIVLLVCLTGFLYQAATFFTYYFKYPTMVDILLEKPLMTEMPAITFCNSNGINKNKFCSRYPDDCVLADVSLCLTYPSYCKANKTMVPKNTSYSKIDNMTLNDFIEVGNLLEYLSPQLSHFGNVSFEGPFIRAKTYDGRGRMGCYSWMTVLDTSKDPHMVNRSSILHEPVVTLTFDLSQEDQFIPGQKSGMYFSVHSPFMTDNPYETGMFMKAGKLYKIHIDMEKELLLPYPYKTDCFNYTNIWLSRNKTGPRIQDSTSQEQYKHEKKLLKVEIYLKNSDIIVFRHRPQYLYIEAFSYVGGFIGIWLGISLVQLTDFVETLVRILRNSCAARKAEKLKTETNKYTA</sequence>
<keyword evidence="6 13" id="KW-1133">Transmembrane helix</keyword>
<dbReference type="AlphaFoldDB" id="A0AAV4MXQ7"/>
<evidence type="ECO:0000256" key="6">
    <source>
        <dbReference type="ARBA" id="ARBA00022989"/>
    </source>
</evidence>
<evidence type="ECO:0000256" key="3">
    <source>
        <dbReference type="ARBA" id="ARBA00022448"/>
    </source>
</evidence>
<feature type="transmembrane region" description="Helical" evidence="13">
    <location>
        <begin position="45"/>
        <end position="67"/>
    </location>
</feature>
<evidence type="ECO:0000256" key="4">
    <source>
        <dbReference type="ARBA" id="ARBA00022461"/>
    </source>
</evidence>
<keyword evidence="9 13" id="KW-0472">Membrane</keyword>
<dbReference type="EMBL" id="BPLQ01000958">
    <property type="protein sequence ID" value="GIX76669.1"/>
    <property type="molecule type" value="Genomic_DNA"/>
</dbReference>
<dbReference type="Proteomes" id="UP001054837">
    <property type="component" value="Unassembled WGS sequence"/>
</dbReference>
<keyword evidence="10 12" id="KW-0739">Sodium transport</keyword>
<dbReference type="Pfam" id="PF00858">
    <property type="entry name" value="ASC"/>
    <property type="match status" value="2"/>
</dbReference>
<evidence type="ECO:0000313" key="15">
    <source>
        <dbReference type="Proteomes" id="UP001054837"/>
    </source>
</evidence>
<evidence type="ECO:0000256" key="2">
    <source>
        <dbReference type="ARBA" id="ARBA00007193"/>
    </source>
</evidence>
<keyword evidence="5 12" id="KW-0812">Transmembrane</keyword>
<evidence type="ECO:0000256" key="10">
    <source>
        <dbReference type="ARBA" id="ARBA00023201"/>
    </source>
</evidence>
<comment type="caution">
    <text evidence="14">The sequence shown here is derived from an EMBL/GenBank/DDBJ whole genome shotgun (WGS) entry which is preliminary data.</text>
</comment>